<sequence>MVRMDEFRKASTLYKDETAKKQLTKFKVPPLVSRKCEHYSPECCEVSREAVNLGLAKKVFPCTGDIPPDCKIRQDLAAGKTIQELYEK</sequence>
<accession>X1U5S6</accession>
<evidence type="ECO:0000313" key="1">
    <source>
        <dbReference type="EMBL" id="GAJ12913.1"/>
    </source>
</evidence>
<gene>
    <name evidence="1" type="ORF">S12H4_49533</name>
</gene>
<proteinExistence type="predicted"/>
<protein>
    <submittedName>
        <fullName evidence="1">Uncharacterized protein</fullName>
    </submittedName>
</protein>
<dbReference type="EMBL" id="BARW01031085">
    <property type="protein sequence ID" value="GAJ12913.1"/>
    <property type="molecule type" value="Genomic_DNA"/>
</dbReference>
<reference evidence="1" key="1">
    <citation type="journal article" date="2014" name="Front. Microbiol.">
        <title>High frequency of phylogenetically diverse reductive dehalogenase-homologous genes in deep subseafloor sedimentary metagenomes.</title>
        <authorList>
            <person name="Kawai M."/>
            <person name="Futagami T."/>
            <person name="Toyoda A."/>
            <person name="Takaki Y."/>
            <person name="Nishi S."/>
            <person name="Hori S."/>
            <person name="Arai W."/>
            <person name="Tsubouchi T."/>
            <person name="Morono Y."/>
            <person name="Uchiyama I."/>
            <person name="Ito T."/>
            <person name="Fujiyama A."/>
            <person name="Inagaki F."/>
            <person name="Takami H."/>
        </authorList>
    </citation>
    <scope>NUCLEOTIDE SEQUENCE</scope>
    <source>
        <strain evidence="1">Expedition CK06-06</strain>
    </source>
</reference>
<dbReference type="AlphaFoldDB" id="X1U5S6"/>
<organism evidence="1">
    <name type="scientific">marine sediment metagenome</name>
    <dbReference type="NCBI Taxonomy" id="412755"/>
    <lineage>
        <taxon>unclassified sequences</taxon>
        <taxon>metagenomes</taxon>
        <taxon>ecological metagenomes</taxon>
    </lineage>
</organism>
<comment type="caution">
    <text evidence="1">The sequence shown here is derived from an EMBL/GenBank/DDBJ whole genome shotgun (WGS) entry which is preliminary data.</text>
</comment>
<name>X1U5S6_9ZZZZ</name>